<dbReference type="InterPro" id="IPR036390">
    <property type="entry name" value="WH_DNA-bd_sf"/>
</dbReference>
<dbReference type="PROSITE" id="PS51197">
    <property type="entry name" value="HTH_RRF2_2"/>
    <property type="match status" value="1"/>
</dbReference>
<dbReference type="PANTHER" id="PTHR33221:SF5">
    <property type="entry name" value="HTH-TYPE TRANSCRIPTIONAL REGULATOR ISCR"/>
    <property type="match status" value="1"/>
</dbReference>
<evidence type="ECO:0000256" key="1">
    <source>
        <dbReference type="ARBA" id="ARBA00023125"/>
    </source>
</evidence>
<dbReference type="Gene3D" id="1.10.10.10">
    <property type="entry name" value="Winged helix-like DNA-binding domain superfamily/Winged helix DNA-binding domain"/>
    <property type="match status" value="1"/>
</dbReference>
<dbReference type="RefSeq" id="WP_009181761.1">
    <property type="nucleotide sequence ID" value="NZ_CM001368.1"/>
</dbReference>
<dbReference type="SUPFAM" id="SSF46785">
    <property type="entry name" value="Winged helix' DNA-binding domain"/>
    <property type="match status" value="1"/>
</dbReference>
<sequence>MAVTQKCQYALRALFELARRKGQGPVPAGGIADSQAIPKRFLEVILHQLRQGGFVDSQRGKEGGFYLARPAASVTVGEVIRFMDGPISPVDCHRERPGHDCPLRGRCVFRGLWDDARAALVQVYDTRTLEDLVEEERRLEVHAPALHYEI</sequence>
<dbReference type="AlphaFoldDB" id="G7Q562"/>
<accession>G7Q562</accession>
<dbReference type="OrthoDB" id="9800519at2"/>
<dbReference type="InterPro" id="IPR036388">
    <property type="entry name" value="WH-like_DNA-bd_sf"/>
</dbReference>
<dbReference type="Proteomes" id="UP000004662">
    <property type="component" value="Chromosome"/>
</dbReference>
<evidence type="ECO:0000313" key="2">
    <source>
        <dbReference type="EMBL" id="EHJ48385.1"/>
    </source>
</evidence>
<dbReference type="HOGENOM" id="CLU_107144_0_1_7"/>
<dbReference type="PANTHER" id="PTHR33221">
    <property type="entry name" value="WINGED HELIX-TURN-HELIX TRANSCRIPTIONAL REGULATOR, RRF2 FAMILY"/>
    <property type="match status" value="1"/>
</dbReference>
<proteinExistence type="predicted"/>
<organism evidence="2 3">
    <name type="scientific">Solidesulfovibrio carbinoliphilus subsp. oakridgensis</name>
    <dbReference type="NCBI Taxonomy" id="694327"/>
    <lineage>
        <taxon>Bacteria</taxon>
        <taxon>Pseudomonadati</taxon>
        <taxon>Thermodesulfobacteriota</taxon>
        <taxon>Desulfovibrionia</taxon>
        <taxon>Desulfovibrionales</taxon>
        <taxon>Desulfovibrionaceae</taxon>
        <taxon>Solidesulfovibrio</taxon>
    </lineage>
</organism>
<dbReference type="NCBIfam" id="TIGR00738">
    <property type="entry name" value="rrf2_super"/>
    <property type="match status" value="1"/>
</dbReference>
<evidence type="ECO:0000313" key="3">
    <source>
        <dbReference type="Proteomes" id="UP000004662"/>
    </source>
</evidence>
<protein>
    <submittedName>
        <fullName evidence="2">Transcriptional regulator, BadM/Rrf2 family</fullName>
    </submittedName>
</protein>
<dbReference type="GO" id="GO:0003677">
    <property type="term" value="F:DNA binding"/>
    <property type="evidence" value="ECO:0007669"/>
    <property type="project" value="UniProtKB-KW"/>
</dbReference>
<dbReference type="GO" id="GO:0003700">
    <property type="term" value="F:DNA-binding transcription factor activity"/>
    <property type="evidence" value="ECO:0007669"/>
    <property type="project" value="TreeGrafter"/>
</dbReference>
<dbReference type="eggNOG" id="COG1959">
    <property type="taxonomic scope" value="Bacteria"/>
</dbReference>
<name>G7Q562_9BACT</name>
<reference evidence="3" key="1">
    <citation type="journal article" date="2015" name="Genome Announc.">
        <title>High-Quality Draft Genome Sequence of Desulfovibrio carbinoliphilus FW-101-2B, an Organic Acid-Oxidizing Sulfate-Reducing Bacterium Isolated from Uranium(VI)-Contaminated Groundwater.</title>
        <authorList>
            <person name="Ramsay B.D."/>
            <person name="Hwang C."/>
            <person name="Woo H.L."/>
            <person name="Carroll S.L."/>
            <person name="Lucas S."/>
            <person name="Han J."/>
            <person name="Lapidus A.L."/>
            <person name="Cheng J.F."/>
            <person name="Goodwin L.A."/>
            <person name="Pitluck S."/>
            <person name="Peters L."/>
            <person name="Chertkov O."/>
            <person name="Held B."/>
            <person name="Detter J.C."/>
            <person name="Han C.S."/>
            <person name="Tapia R."/>
            <person name="Land M.L."/>
            <person name="Hauser L.J."/>
            <person name="Kyrpides N.C."/>
            <person name="Ivanova N.N."/>
            <person name="Mikhailova N."/>
            <person name="Pagani I."/>
            <person name="Woyke T."/>
            <person name="Arkin A.P."/>
            <person name="Dehal P."/>
            <person name="Chivian D."/>
            <person name="Criddle C.S."/>
            <person name="Wu W."/>
            <person name="Chakraborty R."/>
            <person name="Hazen T.C."/>
            <person name="Fields M.W."/>
        </authorList>
    </citation>
    <scope>NUCLEOTIDE SEQUENCE [LARGE SCALE GENOMIC DNA]</scope>
    <source>
        <strain evidence="3">FW-101-2B</strain>
    </source>
</reference>
<dbReference type="Pfam" id="PF02082">
    <property type="entry name" value="Rrf2"/>
    <property type="match status" value="1"/>
</dbReference>
<dbReference type="InterPro" id="IPR000944">
    <property type="entry name" value="Tscrpt_reg_Rrf2"/>
</dbReference>
<keyword evidence="1" id="KW-0238">DNA-binding</keyword>
<dbReference type="GO" id="GO:0005829">
    <property type="term" value="C:cytosol"/>
    <property type="evidence" value="ECO:0007669"/>
    <property type="project" value="TreeGrafter"/>
</dbReference>
<dbReference type="EMBL" id="CM001368">
    <property type="protein sequence ID" value="EHJ48385.1"/>
    <property type="molecule type" value="Genomic_DNA"/>
</dbReference>
<gene>
    <name evidence="2" type="ORF">DFW101_2381</name>
</gene>
<dbReference type="STRING" id="694327.DFW101_2381"/>
<keyword evidence="3" id="KW-1185">Reference proteome</keyword>